<dbReference type="RefSeq" id="WP_270164057.1">
    <property type="nucleotide sequence ID" value="NZ_CP089391.1"/>
</dbReference>
<gene>
    <name evidence="2" type="ORF">I3J27_38635</name>
</gene>
<name>A0ABY7MK48_9BRAD</name>
<sequence length="127" mass="14501">MYRSANRFMIGSRKGSGYSERGADSEPKVAATKLRRKTLAIACEYQKLLGKKKADEHKKLKERQRAIAADKARAALRKAVKEHRRLPANSKKSNSSELDDRASKGRKLIVVRRREGREIRLRTDPVE</sequence>
<reference evidence="2" key="1">
    <citation type="submission" date="2021-12" db="EMBL/GenBank/DDBJ databases">
        <title>Bradyrhizobium xenonodulans sp. nov.</title>
        <authorList>
            <person name="Claassens R."/>
            <person name="Venter S.N."/>
            <person name="Beukes C.W."/>
            <person name="Stepkowski T."/>
            <person name="Steenkamp E.T."/>
        </authorList>
    </citation>
    <scope>NUCLEOTIDE SEQUENCE</scope>
    <source>
        <strain evidence="2">14AB</strain>
    </source>
</reference>
<evidence type="ECO:0000313" key="2">
    <source>
        <dbReference type="EMBL" id="WBL78785.1"/>
    </source>
</evidence>
<organism evidence="2 3">
    <name type="scientific">Bradyrhizobium xenonodulans</name>
    <dbReference type="NCBI Taxonomy" id="2736875"/>
    <lineage>
        <taxon>Bacteria</taxon>
        <taxon>Pseudomonadati</taxon>
        <taxon>Pseudomonadota</taxon>
        <taxon>Alphaproteobacteria</taxon>
        <taxon>Hyphomicrobiales</taxon>
        <taxon>Nitrobacteraceae</taxon>
        <taxon>Bradyrhizobium</taxon>
    </lineage>
</organism>
<accession>A0ABY7MK48</accession>
<dbReference type="Proteomes" id="UP001179614">
    <property type="component" value="Chromosome"/>
</dbReference>
<protein>
    <submittedName>
        <fullName evidence="2">Uncharacterized protein</fullName>
    </submittedName>
</protein>
<evidence type="ECO:0000256" key="1">
    <source>
        <dbReference type="SAM" id="MobiDB-lite"/>
    </source>
</evidence>
<proteinExistence type="predicted"/>
<feature type="region of interest" description="Disordered" evidence="1">
    <location>
        <begin position="1"/>
        <end position="29"/>
    </location>
</feature>
<dbReference type="EMBL" id="CP089391">
    <property type="protein sequence ID" value="WBL78785.1"/>
    <property type="molecule type" value="Genomic_DNA"/>
</dbReference>
<feature type="region of interest" description="Disordered" evidence="1">
    <location>
        <begin position="80"/>
        <end position="107"/>
    </location>
</feature>
<keyword evidence="3" id="KW-1185">Reference proteome</keyword>
<evidence type="ECO:0000313" key="3">
    <source>
        <dbReference type="Proteomes" id="UP001179614"/>
    </source>
</evidence>